<dbReference type="PATRIC" id="fig|1411148.3.peg.1540"/>
<dbReference type="SUPFAM" id="SSF56601">
    <property type="entry name" value="beta-lactamase/transpeptidase-like"/>
    <property type="match status" value="1"/>
</dbReference>
<protein>
    <submittedName>
        <fullName evidence="6">Penicillin-binding protein</fullName>
    </submittedName>
</protein>
<evidence type="ECO:0000256" key="4">
    <source>
        <dbReference type="SAM" id="Phobius"/>
    </source>
</evidence>
<evidence type="ECO:0000313" key="7">
    <source>
        <dbReference type="Proteomes" id="UP000018837"/>
    </source>
</evidence>
<dbReference type="GO" id="GO:0005886">
    <property type="term" value="C:plasma membrane"/>
    <property type="evidence" value="ECO:0007669"/>
    <property type="project" value="TreeGrafter"/>
</dbReference>
<dbReference type="InterPro" id="IPR005311">
    <property type="entry name" value="PBP_dimer"/>
</dbReference>
<dbReference type="Pfam" id="PF03793">
    <property type="entry name" value="PASTA"/>
    <property type="match status" value="1"/>
</dbReference>
<dbReference type="SUPFAM" id="SSF54184">
    <property type="entry name" value="Penicillin-binding protein 2x (pbp-2x), c-terminal domain"/>
    <property type="match status" value="1"/>
</dbReference>
<organism evidence="6 7">
    <name type="scientific">Tannerella sp. oral taxon BU063 isolate Cell 2</name>
    <dbReference type="NCBI Taxonomy" id="1411148"/>
    <lineage>
        <taxon>Bacteria</taxon>
        <taxon>Pseudomonadati</taxon>
        <taxon>Bacteroidota</taxon>
        <taxon>Bacteroidia</taxon>
        <taxon>Bacteroidales</taxon>
        <taxon>Tannerellaceae</taxon>
        <taxon>Tannerella</taxon>
    </lineage>
</organism>
<feature type="transmembrane region" description="Helical" evidence="4">
    <location>
        <begin position="26"/>
        <end position="45"/>
    </location>
</feature>
<keyword evidence="4" id="KW-1133">Transmembrane helix</keyword>
<evidence type="ECO:0000256" key="2">
    <source>
        <dbReference type="ARBA" id="ARBA00022645"/>
    </source>
</evidence>
<evidence type="ECO:0000259" key="5">
    <source>
        <dbReference type="PROSITE" id="PS51178"/>
    </source>
</evidence>
<feature type="domain" description="PASTA" evidence="5">
    <location>
        <begin position="682"/>
        <end position="740"/>
    </location>
</feature>
<evidence type="ECO:0000256" key="3">
    <source>
        <dbReference type="ARBA" id="ARBA00023136"/>
    </source>
</evidence>
<dbReference type="GO" id="GO:0008658">
    <property type="term" value="F:penicillin binding"/>
    <property type="evidence" value="ECO:0007669"/>
    <property type="project" value="InterPro"/>
</dbReference>
<dbReference type="Gene3D" id="3.90.1310.10">
    <property type="entry name" value="Penicillin-binding protein 2a (Domain 2)"/>
    <property type="match status" value="1"/>
</dbReference>
<sequence length="740" mass="82470">MSEQEKDSAREQAARKAKGGQILTRYFIIVMLLSPVAAGILFLAFKTAILEKTKWTKVAESRKKPNRLVNPSRGNIYSADGKLMATSVPRYYLYVDFQAAGFRAPSPKGKKVVNIDTFMRSRENGIDSLAYYLARKLKNRTAAGYRSYLLRGLRQKSRQYPLYEYRLSYADYKEIREFPFFRLGRNIGGLYEREMVQRQKLFGSLASRTIGDIYNEIETGGLSKGKNGLELRYDTLLHGKPGYNSIVRVGGRWTNVVEEEPVDGLDIRTTIDLQIQDLTEKALVDKLQEADAASGVAVVMEVKTGEVKAISNMERIRPGVYAELRNHALADELEPGSTFKIASMMVALEDGICTPESPIDVGNGTYKFNGRTIRDHNAQSGGYGTITVAQSIWYSSNVSIAKIVLKGYANNPRKFIDGLHRTGIDADLNLDIAGAGHAKIRQPGDPQWSRMTLPWMSFGYEVQIPPINTLAFFNAIANNGRLMRPMFVKSILKNGKELRVYEPEVLIPEICSKRTLRAVQEMMYNVVNYQDPVGRRDGTGKPARSSVVSIAGKTGTAQIAASKAAHNLSFCGYFPYENPQYSCIVVISRPRRGIVSGGMMAGTVFKEIAEKVYSNQIRYDLSSMKPEAGRTLMPPVKNGESRSAQAVVKWFDIRTTPKRVDADFSAFWRNATRDTLNVRKLTVREGMMPYVIGMGARDAVYALERCGLRVNLAGHGRVILQSVPSGQAVTRGQTIDIILN</sequence>
<keyword evidence="2" id="KW-0121">Carboxypeptidase</keyword>
<evidence type="ECO:0000256" key="1">
    <source>
        <dbReference type="ARBA" id="ARBA00004370"/>
    </source>
</evidence>
<dbReference type="InterPro" id="IPR012338">
    <property type="entry name" value="Beta-lactam/transpept-like"/>
</dbReference>
<gene>
    <name evidence="6" type="ORF">N425_09665</name>
</gene>
<keyword evidence="3 4" id="KW-0472">Membrane</keyword>
<dbReference type="GO" id="GO:0004180">
    <property type="term" value="F:carboxypeptidase activity"/>
    <property type="evidence" value="ECO:0007669"/>
    <property type="project" value="UniProtKB-KW"/>
</dbReference>
<dbReference type="Pfam" id="PF03717">
    <property type="entry name" value="PBP_dimer"/>
    <property type="match status" value="1"/>
</dbReference>
<dbReference type="Gene3D" id="3.40.710.10">
    <property type="entry name" value="DD-peptidase/beta-lactamase superfamily"/>
    <property type="match status" value="1"/>
</dbReference>
<dbReference type="Gene3D" id="3.30.450.330">
    <property type="match status" value="1"/>
</dbReference>
<dbReference type="PANTHER" id="PTHR30627:SF1">
    <property type="entry name" value="PEPTIDOGLYCAN D,D-TRANSPEPTIDASE FTSI"/>
    <property type="match status" value="1"/>
</dbReference>
<proteinExistence type="predicted"/>
<dbReference type="InterPro" id="IPR036138">
    <property type="entry name" value="PBP_dimer_sf"/>
</dbReference>
<comment type="caution">
    <text evidence="6">The sequence shown here is derived from an EMBL/GenBank/DDBJ whole genome shotgun (WGS) entry which is preliminary data.</text>
</comment>
<dbReference type="SUPFAM" id="SSF56519">
    <property type="entry name" value="Penicillin binding protein dimerisation domain"/>
    <property type="match status" value="1"/>
</dbReference>
<dbReference type="GO" id="GO:0071555">
    <property type="term" value="P:cell wall organization"/>
    <property type="evidence" value="ECO:0007669"/>
    <property type="project" value="TreeGrafter"/>
</dbReference>
<keyword evidence="4" id="KW-0812">Transmembrane</keyword>
<dbReference type="EMBL" id="AYUF01000481">
    <property type="protein sequence ID" value="ETK01477.1"/>
    <property type="molecule type" value="Genomic_DNA"/>
</dbReference>
<dbReference type="AlphaFoldDB" id="W2C4Q6"/>
<evidence type="ECO:0000313" key="6">
    <source>
        <dbReference type="EMBL" id="ETK01477.1"/>
    </source>
</evidence>
<name>W2C4Q6_9BACT</name>
<dbReference type="PANTHER" id="PTHR30627">
    <property type="entry name" value="PEPTIDOGLYCAN D,D-TRANSPEPTIDASE"/>
    <property type="match status" value="1"/>
</dbReference>
<comment type="subcellular location">
    <subcellularLocation>
        <location evidence="1">Membrane</location>
    </subcellularLocation>
</comment>
<keyword evidence="2" id="KW-0645">Protease</keyword>
<keyword evidence="2" id="KW-0378">Hydrolase</keyword>
<dbReference type="Pfam" id="PF00905">
    <property type="entry name" value="Transpeptidase"/>
    <property type="match status" value="1"/>
</dbReference>
<accession>W2C4Q6</accession>
<reference evidence="6 7" key="1">
    <citation type="submission" date="2013-11" db="EMBL/GenBank/DDBJ databases">
        <title>Single cell genomics of uncultured Tannerella BU063 (oral taxon 286).</title>
        <authorList>
            <person name="Beall C.J."/>
            <person name="Campbell A.G."/>
            <person name="Griffen A.L."/>
            <person name="Podar M."/>
            <person name="Leys E.J."/>
        </authorList>
    </citation>
    <scope>NUCLEOTIDE SEQUENCE [LARGE SCALE GENOMIC DNA]</scope>
    <source>
        <strain evidence="6">Cell 2</strain>
    </source>
</reference>
<dbReference type="InterPro" id="IPR050515">
    <property type="entry name" value="Beta-lactam/transpept"/>
</dbReference>
<dbReference type="CDD" id="cd06575">
    <property type="entry name" value="PASTA_Pbp2x-like_2"/>
    <property type="match status" value="1"/>
</dbReference>
<dbReference type="Proteomes" id="UP000018837">
    <property type="component" value="Unassembled WGS sequence"/>
</dbReference>
<dbReference type="PROSITE" id="PS51178">
    <property type="entry name" value="PASTA"/>
    <property type="match status" value="1"/>
</dbReference>
<dbReference type="InterPro" id="IPR005543">
    <property type="entry name" value="PASTA_dom"/>
</dbReference>
<dbReference type="InterPro" id="IPR001460">
    <property type="entry name" value="PCN-bd_Tpept"/>
</dbReference>